<protein>
    <submittedName>
        <fullName evidence="1">Uncharacterized protein</fullName>
    </submittedName>
</protein>
<dbReference type="EMBL" id="QMDX01000005">
    <property type="protein sequence ID" value="TSD14029.1"/>
    <property type="molecule type" value="Genomic_DNA"/>
</dbReference>
<accession>A0A554N9K3</accession>
<dbReference type="InParanoid" id="A0A554N9K3"/>
<proteinExistence type="predicted"/>
<keyword evidence="2" id="KW-1185">Reference proteome</keyword>
<organism evidence="1 2">
    <name type="scientific">Haloglomus irregulare</name>
    <dbReference type="NCBI Taxonomy" id="2234134"/>
    <lineage>
        <taxon>Archaea</taxon>
        <taxon>Methanobacteriati</taxon>
        <taxon>Methanobacteriota</taxon>
        <taxon>Stenosarchaea group</taxon>
        <taxon>Halobacteria</taxon>
        <taxon>Halobacteriales</taxon>
        <taxon>Natronomonadaceae</taxon>
        <taxon>Haloglomus</taxon>
    </lineage>
</organism>
<gene>
    <name evidence="1" type="ORF">DP107_10340</name>
</gene>
<evidence type="ECO:0000313" key="2">
    <source>
        <dbReference type="Proteomes" id="UP000319894"/>
    </source>
</evidence>
<comment type="caution">
    <text evidence="1">The sequence shown here is derived from an EMBL/GenBank/DDBJ whole genome shotgun (WGS) entry which is preliminary data.</text>
</comment>
<dbReference type="RefSeq" id="WP_144262080.1">
    <property type="nucleotide sequence ID" value="NZ_QMDX01000005.1"/>
</dbReference>
<sequence>MTGTGSEGSTAGIPVCWRCRESEGPLREVAHPDPECDRRIRLCADDCWLPAAHYRCHRCEADVPRREMRFVESTTHEFVPECLDCNRAVVSGE</sequence>
<dbReference type="Proteomes" id="UP000319894">
    <property type="component" value="Unassembled WGS sequence"/>
</dbReference>
<dbReference type="AlphaFoldDB" id="A0A554N9K3"/>
<evidence type="ECO:0000313" key="1">
    <source>
        <dbReference type="EMBL" id="TSD14029.1"/>
    </source>
</evidence>
<name>A0A554N9K3_9EURY</name>
<reference evidence="1 2" key="1">
    <citation type="submission" date="2018-06" db="EMBL/GenBank/DDBJ databases">
        <title>Natronomonas sp. F16-60 a new haloarchaeon isolated from a solar saltern of Isla Cristina, Huelva, Spain.</title>
        <authorList>
            <person name="Duran-Viseras A."/>
            <person name="Sanchez-Porro C."/>
            <person name="Ventosa A."/>
        </authorList>
    </citation>
    <scope>NUCLEOTIDE SEQUENCE [LARGE SCALE GENOMIC DNA]</scope>
    <source>
        <strain evidence="1 2">F16-60</strain>
    </source>
</reference>